<evidence type="ECO:0000313" key="1">
    <source>
        <dbReference type="EMBL" id="CRZ84925.1"/>
    </source>
</evidence>
<proteinExistence type="predicted"/>
<organism evidence="1 4">
    <name type="scientific">Vibrio cholerae</name>
    <dbReference type="NCBI Taxonomy" id="666"/>
    <lineage>
        <taxon>Bacteria</taxon>
        <taxon>Pseudomonadati</taxon>
        <taxon>Pseudomonadota</taxon>
        <taxon>Gammaproteobacteria</taxon>
        <taxon>Vibrionales</taxon>
        <taxon>Vibrionaceae</taxon>
        <taxon>Vibrio</taxon>
    </lineage>
</organism>
<name>A0A655YNT4_VIBCL</name>
<dbReference type="EMBL" id="CWQY01000020">
    <property type="protein sequence ID" value="CSC97685.1"/>
    <property type="molecule type" value="Genomic_DNA"/>
</dbReference>
<reference evidence="3 4" key="1">
    <citation type="submission" date="2015-07" db="EMBL/GenBank/DDBJ databases">
        <authorList>
            <consortium name="Pathogen Informatics"/>
        </authorList>
    </citation>
    <scope>NUCLEOTIDE SEQUENCE [LARGE SCALE GENOMIC DNA]</scope>
    <source>
        <strain evidence="2 3">A316</strain>
        <strain evidence="1 4">A51</strain>
    </source>
</reference>
<dbReference type="Proteomes" id="UP000041770">
    <property type="component" value="Unassembled WGS sequence"/>
</dbReference>
<dbReference type="Proteomes" id="UP000044806">
    <property type="component" value="Unassembled WGS sequence"/>
</dbReference>
<accession>A0A655YNT4</accession>
<evidence type="ECO:0000313" key="3">
    <source>
        <dbReference type="Proteomes" id="UP000041770"/>
    </source>
</evidence>
<sequence length="83" mass="9626">MLPTREKTHVIRLKTINGLTSHPKNPTIERGKEIQEMRTLSKKSISLGLTSEICNIIFQYRNANKRDLSRYDRVVYVVNNPAE</sequence>
<evidence type="ECO:0000313" key="4">
    <source>
        <dbReference type="Proteomes" id="UP000044806"/>
    </source>
</evidence>
<evidence type="ECO:0000313" key="2">
    <source>
        <dbReference type="EMBL" id="CSC97685.1"/>
    </source>
</evidence>
<gene>
    <name evidence="1" type="ORF">ERS013165_00360</name>
    <name evidence="2" type="ORF">ERS013200_02783</name>
</gene>
<dbReference type="AlphaFoldDB" id="A0A655YNT4"/>
<protein>
    <submittedName>
        <fullName evidence="1">Uncharacterized protein</fullName>
    </submittedName>
</protein>
<dbReference type="EMBL" id="CWOW01000001">
    <property type="protein sequence ID" value="CRZ84925.1"/>
    <property type="molecule type" value="Genomic_DNA"/>
</dbReference>